<protein>
    <submittedName>
        <fullName evidence="1">Uncharacterized protein</fullName>
    </submittedName>
</protein>
<dbReference type="RefSeq" id="WP_379518294.1">
    <property type="nucleotide sequence ID" value="NZ_JBHSPA010000041.1"/>
</dbReference>
<proteinExistence type="predicted"/>
<dbReference type="Proteomes" id="UP001596058">
    <property type="component" value="Unassembled WGS sequence"/>
</dbReference>
<keyword evidence="2" id="KW-1185">Reference proteome</keyword>
<gene>
    <name evidence="1" type="ORF">ACFPZ3_33425</name>
</gene>
<evidence type="ECO:0000313" key="2">
    <source>
        <dbReference type="Proteomes" id="UP001596058"/>
    </source>
</evidence>
<evidence type="ECO:0000313" key="1">
    <source>
        <dbReference type="EMBL" id="MFC5828795.1"/>
    </source>
</evidence>
<sequence length="106" mass="12134">MTYDEATEDFRAYMERSLLAGVERYVNRVFISGAELDDLTGSNPTGLSPFLRDIQRDSIVHEAARIIADHRHALLTRSRREIPPALHPHARPLHLVKESAWPRPTH</sequence>
<dbReference type="EMBL" id="JBHSPA010000041">
    <property type="protein sequence ID" value="MFC5828795.1"/>
    <property type="molecule type" value="Genomic_DNA"/>
</dbReference>
<organism evidence="1 2">
    <name type="scientific">Nonomuraea insulae</name>
    <dbReference type="NCBI Taxonomy" id="1616787"/>
    <lineage>
        <taxon>Bacteria</taxon>
        <taxon>Bacillati</taxon>
        <taxon>Actinomycetota</taxon>
        <taxon>Actinomycetes</taxon>
        <taxon>Streptosporangiales</taxon>
        <taxon>Streptosporangiaceae</taxon>
        <taxon>Nonomuraea</taxon>
    </lineage>
</organism>
<comment type="caution">
    <text evidence="1">The sequence shown here is derived from an EMBL/GenBank/DDBJ whole genome shotgun (WGS) entry which is preliminary data.</text>
</comment>
<name>A0ABW1CV13_9ACTN</name>
<accession>A0ABW1CV13</accession>
<reference evidence="2" key="1">
    <citation type="journal article" date="2019" name="Int. J. Syst. Evol. Microbiol.">
        <title>The Global Catalogue of Microorganisms (GCM) 10K type strain sequencing project: providing services to taxonomists for standard genome sequencing and annotation.</title>
        <authorList>
            <consortium name="The Broad Institute Genomics Platform"/>
            <consortium name="The Broad Institute Genome Sequencing Center for Infectious Disease"/>
            <person name="Wu L."/>
            <person name="Ma J."/>
        </authorList>
    </citation>
    <scope>NUCLEOTIDE SEQUENCE [LARGE SCALE GENOMIC DNA]</scope>
    <source>
        <strain evidence="2">CCUG 53903</strain>
    </source>
</reference>